<dbReference type="GO" id="GO:0008270">
    <property type="term" value="F:zinc ion binding"/>
    <property type="evidence" value="ECO:0007669"/>
    <property type="project" value="UniProtKB-KW"/>
</dbReference>
<evidence type="ECO:0000313" key="6">
    <source>
        <dbReference type="Proteomes" id="UP000604046"/>
    </source>
</evidence>
<feature type="region of interest" description="Disordered" evidence="3">
    <location>
        <begin position="265"/>
        <end position="289"/>
    </location>
</feature>
<feature type="compositionally biased region" description="Low complexity" evidence="3">
    <location>
        <begin position="391"/>
        <end position="415"/>
    </location>
</feature>
<gene>
    <name evidence="5" type="primary">RE1</name>
    <name evidence="5" type="ORF">SNAT2548_LOCUS31635</name>
</gene>
<feature type="region of interest" description="Disordered" evidence="3">
    <location>
        <begin position="377"/>
        <end position="420"/>
    </location>
</feature>
<keyword evidence="1" id="KW-0863">Zinc-finger</keyword>
<comment type="caution">
    <text evidence="5">The sequence shown here is derived from an EMBL/GenBank/DDBJ whole genome shotgun (WGS) entry which is preliminary data.</text>
</comment>
<dbReference type="SUPFAM" id="SSF53098">
    <property type="entry name" value="Ribonuclease H-like"/>
    <property type="match status" value="1"/>
</dbReference>
<feature type="compositionally biased region" description="Gly residues" evidence="3">
    <location>
        <begin position="664"/>
        <end position="674"/>
    </location>
</feature>
<feature type="region of interest" description="Disordered" evidence="3">
    <location>
        <begin position="647"/>
        <end position="691"/>
    </location>
</feature>
<evidence type="ECO:0000259" key="4">
    <source>
        <dbReference type="PROSITE" id="PS50103"/>
    </source>
</evidence>
<feature type="region of interest" description="Disordered" evidence="3">
    <location>
        <begin position="2348"/>
        <end position="2367"/>
    </location>
</feature>
<feature type="compositionally biased region" description="Low complexity" evidence="3">
    <location>
        <begin position="977"/>
        <end position="987"/>
    </location>
</feature>
<evidence type="ECO:0000256" key="1">
    <source>
        <dbReference type="PROSITE-ProRule" id="PRU00723"/>
    </source>
</evidence>
<accession>A0A812U817</accession>
<feature type="zinc finger region" description="C3H1-type" evidence="1">
    <location>
        <begin position="693"/>
        <end position="719"/>
    </location>
</feature>
<feature type="region of interest" description="Disordered" evidence="3">
    <location>
        <begin position="863"/>
        <end position="899"/>
    </location>
</feature>
<dbReference type="InterPro" id="IPR012337">
    <property type="entry name" value="RNaseH-like_sf"/>
</dbReference>
<dbReference type="PANTHER" id="PTHR48125">
    <property type="entry name" value="LP07818P1"/>
    <property type="match status" value="1"/>
</dbReference>
<feature type="compositionally biased region" description="Basic and acidic residues" evidence="3">
    <location>
        <begin position="990"/>
        <end position="1001"/>
    </location>
</feature>
<feature type="compositionally biased region" description="Polar residues" evidence="3">
    <location>
        <begin position="349"/>
        <end position="362"/>
    </location>
</feature>
<protein>
    <submittedName>
        <fullName evidence="5">RE1 protein</fullName>
    </submittedName>
</protein>
<feature type="coiled-coil region" evidence="2">
    <location>
        <begin position="138"/>
        <end position="193"/>
    </location>
</feature>
<reference evidence="5" key="1">
    <citation type="submission" date="2021-02" db="EMBL/GenBank/DDBJ databases">
        <authorList>
            <person name="Dougan E. K."/>
            <person name="Rhodes N."/>
            <person name="Thang M."/>
            <person name="Chan C."/>
        </authorList>
    </citation>
    <scope>NUCLEOTIDE SEQUENCE</scope>
</reference>
<feature type="region of interest" description="Disordered" evidence="3">
    <location>
        <begin position="337"/>
        <end position="364"/>
    </location>
</feature>
<dbReference type="PANTHER" id="PTHR48125:SF10">
    <property type="entry name" value="OS12G0136300 PROTEIN"/>
    <property type="match status" value="1"/>
</dbReference>
<keyword evidence="2" id="KW-0175">Coiled coil</keyword>
<dbReference type="CDD" id="cd09272">
    <property type="entry name" value="RNase_HI_RT_Ty1"/>
    <property type="match status" value="1"/>
</dbReference>
<proteinExistence type="predicted"/>
<dbReference type="OrthoDB" id="414945at2759"/>
<evidence type="ECO:0000313" key="5">
    <source>
        <dbReference type="EMBL" id="CAE7560940.1"/>
    </source>
</evidence>
<keyword evidence="1" id="KW-0479">Metal-binding</keyword>
<dbReference type="Proteomes" id="UP000604046">
    <property type="component" value="Unassembled WGS sequence"/>
</dbReference>
<dbReference type="PROSITE" id="PS50103">
    <property type="entry name" value="ZF_C3H1"/>
    <property type="match status" value="1"/>
</dbReference>
<feature type="region of interest" description="Disordered" evidence="3">
    <location>
        <begin position="1"/>
        <end position="21"/>
    </location>
</feature>
<dbReference type="InterPro" id="IPR000571">
    <property type="entry name" value="Znf_CCCH"/>
</dbReference>
<feature type="region of interest" description="Disordered" evidence="3">
    <location>
        <begin position="971"/>
        <end position="1002"/>
    </location>
</feature>
<keyword evidence="6" id="KW-1185">Reference proteome</keyword>
<feature type="region of interest" description="Disordered" evidence="3">
    <location>
        <begin position="1389"/>
        <end position="1409"/>
    </location>
</feature>
<organism evidence="5 6">
    <name type="scientific">Symbiodinium natans</name>
    <dbReference type="NCBI Taxonomy" id="878477"/>
    <lineage>
        <taxon>Eukaryota</taxon>
        <taxon>Sar</taxon>
        <taxon>Alveolata</taxon>
        <taxon>Dinophyceae</taxon>
        <taxon>Suessiales</taxon>
        <taxon>Symbiodiniaceae</taxon>
        <taxon>Symbiodinium</taxon>
    </lineage>
</organism>
<evidence type="ECO:0000256" key="2">
    <source>
        <dbReference type="SAM" id="Coils"/>
    </source>
</evidence>
<feature type="compositionally biased region" description="Low complexity" evidence="3">
    <location>
        <begin position="863"/>
        <end position="878"/>
    </location>
</feature>
<keyword evidence="1" id="KW-0862">Zinc</keyword>
<feature type="domain" description="C3H1-type" evidence="4">
    <location>
        <begin position="693"/>
        <end position="719"/>
    </location>
</feature>
<name>A0A812U817_9DINO</name>
<evidence type="ECO:0000256" key="3">
    <source>
        <dbReference type="SAM" id="MobiDB-lite"/>
    </source>
</evidence>
<sequence length="2367" mass="257980">MRIGPAEASSSSGTPNRAPELSATQATFLAGAAIQQASHASGVALEAASAAQHYAEREQFITQQAREAVQSIAARAAQEQQQQAEQVAQYEESLRAQASNIASAAQCALTNAQQREEVLRLQANQALSSMDAEAQRRIAEASSQAQQAEYARVEAENAMKDARERWRMSEIRNTEMSREVEALRAELSTVRAETLSRVSALTEQLMVARDQGFEVYPPTPLPMGTPTMFVPDEVPQSFPQPAFSPAQSPNATVSHPIAIPVAAGSGAQTPTASAQPDALPLPREGAASSAPGIQVAMTQDVQEATLPNSGLELRVDELAKLVKGLAEVVMAQNAAPQTQHNAGGAAGQSAPTQTGGAQSSSAPADIPYLHLLGNLQAAGGASAPGPPGPPSTSSSSSSSNDEGKALSASASAAKSPADEEEEVIRVKAISDLTFPSPPENAGQARGFINQALVAIGRVQRSPGNEVYIWAQDCLTKTDQELIRDQRFPRLQREIAAKLLKVCRKGRFGLLFQQMVERERIDTGGMPNGRCMLRAIFKHFQLEHDRIGMLGERNLLNIRLAGDGPHHLEAFRDKYQYVLATIPVDELPKESTMFNHLIDELDKNNALKPKIEKAREARPGSHRRTCKWLWNRVDIVLELHQQKVNRNEFDKNLQGKPEVLTSTGTRGGGNKGGDGNTTPRSEQVRRASQMSDAEKAKTPCMFYAYGACKGSPCPFLHDDNNNDNKVTWLWDTAAGRHLIGRQALSSRALACVRKTDTPVGFATGGGAREGTHSVAFEGSRILPSAEQVYVLKECPPAFSVGKAVLDEGSLFVWDPRESQPYLVPKQDVHRCRLKVPRKARINATRVVEYVPQFDEELKPTVYPSSSSLSPVVASASPAPAEDDAVSIGEIPPPEGYEPTEIGDSDEDAHIVDANALAEETREQLFGIGAEGESAAEEPSPDLPEHAIQDLLALDGSADMSKEVARVRAEAGLPPEPAPAEGAAVGAPPHAQPEEPSREEALRTEATSAKHLRTHFPKNPFCKICHVAKTTSMRIARKPDGKADDLIDVPTASFQQLATDDVILAKGDDHRGIGTGGVKSHHVIRDVFSGARIAYPMTRRGAQQHARNYRHFMGLKASELAPTCLIKMDEAGELKTAAEEVGLIPDTSLPNRWPHNAALERDVREEKECCRAIHLQSGLPYDFHTYSFPFACLSLSFDRTANTGTGVTQWEALTKEPFSGMRLCFGQLVWYRTKLSKLTLEPNMSPALFLGWRIDAGMRYRGVTRVLDYHAFRNKREVSVIDVPEPELFVEEGEPIFPLANATRKALVDGTVLEGPAARSALPDFPVREAVKHIEVCRERFAKLVSTEREEAQAKKAVSKAQAVAESLEVLGADPSLEAVADNLLEAAAESAVAPPASEEPAPSPASASSPPLIVASGAALPPSSATRTVLTEATCGYRSGVPVFGMPAPLPCFGKPRVKNKRHRKRAAKGSKLTTCFEYACSEHSMLGRVHAELGVPHVRLSENTLNVSDPVVAEQLHVQLKACPNSHLWASLPCTSGCPWHRVGLSQHGDTYRTKLRLKVKASQRLFSKFASHAETALACGADVTFEWPRNSDSWKRADVQAFFKKHPCFREVNFDGCRLGVVGQEQQPVKKPWRLMTTSDAIVKSFSGLHCNHGPKDHAKPRGKVLEKTGFYTQSMCELIAYALNPSLKRKVIPAMPVIPCTTDNEHRQKEQELKHVSSLAGLEDLAVALEGDEKAHELLTEIVDLNALICQVCDLPKSPSSAPEVNALVTKLLSRAEMLASPQALEAIRAEADGLRAVPVWDETNPREYRDVQSEARRTGAKVHFGKLMSIASIKFWELAQHLQKMKGRIVYRGDCAKDEEGAAAVYRELGANPTSVQGLNACLAYGALPGNQSSAADAIKAYVQALLKSKFQTWIELPPELRPTWWRERFVRPVVLLLRALYGHPEAGGLWEKHLKEVLQGLGGYELQEYPGNFWFPETQLLLSTYVDDLTLSGPQEHHQPFWEKLCSLVDVEPPEPVYRILGRNHYVINAPAESSENAALGALKGAVVLDMYDYAQQTVDLYTGITGTKSLKAAQTPFCPEGSLVPSDDEVTGELAPNACKILMKALWLGRLARPDIIKPIGDLATRVQSWTRNNDKQLHRLICYINSTKTHRLVGTVQDNPGELHLALYVDADFAGEKVDAKSTSGGYLVLKGPNSFFPLAWVCKRQTSTSRSTTESEIVSLAHSLFSEGLPALQLWQTLLGQDGIRLVIHEDNQATIIVAKKGYSPKLRHIQRTHKVNLGSIAEQLDQEDVELTYVDTNLQAADIFTKALPPNKWDNALKLLGIRQKLPEVLVDIRDLHLKPGSGPKTQHAQGAAAGAPCT</sequence>
<dbReference type="EMBL" id="CAJNDS010002668">
    <property type="protein sequence ID" value="CAE7560940.1"/>
    <property type="molecule type" value="Genomic_DNA"/>
</dbReference>